<dbReference type="InterPro" id="IPR002569">
    <property type="entry name" value="Met_Sox_Rdtase_MsrA_dom"/>
</dbReference>
<feature type="domain" description="Peptide methionine sulphoxide reductase MsrA" evidence="3">
    <location>
        <begin position="33"/>
        <end position="77"/>
    </location>
</feature>
<gene>
    <name evidence="4" type="ORF">MNBD_ALPHA07-1478</name>
</gene>
<organism evidence="4">
    <name type="scientific">hydrothermal vent metagenome</name>
    <dbReference type="NCBI Taxonomy" id="652676"/>
    <lineage>
        <taxon>unclassified sequences</taxon>
        <taxon>metagenomes</taxon>
        <taxon>ecological metagenomes</taxon>
    </lineage>
</organism>
<dbReference type="EC" id="1.8.4.11" evidence="1"/>
<evidence type="ECO:0000313" key="4">
    <source>
        <dbReference type="EMBL" id="VAV98242.1"/>
    </source>
</evidence>
<dbReference type="Gene3D" id="3.30.1060.10">
    <property type="entry name" value="Peptide methionine sulphoxide reductase MsrA"/>
    <property type="match status" value="1"/>
</dbReference>
<name>A0A3B0S360_9ZZZZ</name>
<evidence type="ECO:0000256" key="1">
    <source>
        <dbReference type="ARBA" id="ARBA00012502"/>
    </source>
</evidence>
<protein>
    <recommendedName>
        <fullName evidence="1">peptide-methionine (S)-S-oxide reductase</fullName>
        <ecNumber evidence="1">1.8.4.11</ecNumber>
    </recommendedName>
</protein>
<dbReference type="SUPFAM" id="SSF55068">
    <property type="entry name" value="Peptide methionine sulfoxide reductase"/>
    <property type="match status" value="1"/>
</dbReference>
<dbReference type="AlphaFoldDB" id="A0A3B0S360"/>
<dbReference type="InterPro" id="IPR036509">
    <property type="entry name" value="Met_Sox_Rdtase_MsrA_sf"/>
</dbReference>
<evidence type="ECO:0000256" key="2">
    <source>
        <dbReference type="ARBA" id="ARBA00023002"/>
    </source>
</evidence>
<dbReference type="GO" id="GO:0008113">
    <property type="term" value="F:peptide-methionine (S)-S-oxide reductase activity"/>
    <property type="evidence" value="ECO:0007669"/>
    <property type="project" value="UniProtKB-EC"/>
</dbReference>
<dbReference type="EMBL" id="UOEG01000178">
    <property type="protein sequence ID" value="VAV98242.1"/>
    <property type="molecule type" value="Genomic_DNA"/>
</dbReference>
<proteinExistence type="predicted"/>
<sequence length="94" mass="9863">MTTDFRHCKAALLAVLIVIGMGVHHDRKNAGTLTLAAGCFWCVGSDFESVPGVSEVITGFTGGDLADPTYKDVSRGMSSGLLQRHQAGADVVRA</sequence>
<keyword evidence="2" id="KW-0560">Oxidoreductase</keyword>
<reference evidence="4" key="1">
    <citation type="submission" date="2018-06" db="EMBL/GenBank/DDBJ databases">
        <authorList>
            <person name="Zhirakovskaya E."/>
        </authorList>
    </citation>
    <scope>NUCLEOTIDE SEQUENCE</scope>
</reference>
<dbReference type="Pfam" id="PF01625">
    <property type="entry name" value="PMSR"/>
    <property type="match status" value="1"/>
</dbReference>
<dbReference type="PANTHER" id="PTHR43774:SF1">
    <property type="entry name" value="PEPTIDE METHIONINE SULFOXIDE REDUCTASE MSRA 2"/>
    <property type="match status" value="1"/>
</dbReference>
<accession>A0A3B0S360</accession>
<dbReference type="PANTHER" id="PTHR43774">
    <property type="entry name" value="PEPTIDE METHIONINE SULFOXIDE REDUCTASE"/>
    <property type="match status" value="1"/>
</dbReference>
<evidence type="ECO:0000259" key="3">
    <source>
        <dbReference type="Pfam" id="PF01625"/>
    </source>
</evidence>